<sequence length="103" mass="11936">MAAWASGTWPSKLYVLLVEERKLATVIKGQEDQFFKLAPSENQLLTSFDYDSIMLYGSLTFSKDKANRLRTMEGKDGRYLKDVNTKKLSEQDIKRINMLYDCK</sequence>
<gene>
    <name evidence="4" type="primary">VMPA_26</name>
    <name evidence="4" type="ORF">CDAR_221891</name>
</gene>
<dbReference type="Gene3D" id="3.40.390.10">
    <property type="entry name" value="Collagenase (Catalytic Domain)"/>
    <property type="match status" value="1"/>
</dbReference>
<keyword evidence="2" id="KW-0479">Metal-binding</keyword>
<dbReference type="InterPro" id="IPR024079">
    <property type="entry name" value="MetalloPept_cat_dom_sf"/>
</dbReference>
<dbReference type="PANTHER" id="PTHR10127">
    <property type="entry name" value="DISCOIDIN, CUB, EGF, LAMININ , AND ZINC METALLOPROTEASE DOMAIN CONTAINING"/>
    <property type="match status" value="1"/>
</dbReference>
<evidence type="ECO:0000256" key="1">
    <source>
        <dbReference type="PROSITE-ProRule" id="PRU01211"/>
    </source>
</evidence>
<accession>A0AAV4UK25</accession>
<dbReference type="PRINTS" id="PR00480">
    <property type="entry name" value="ASTACIN"/>
</dbReference>
<dbReference type="GO" id="GO:0006508">
    <property type="term" value="P:proteolysis"/>
    <property type="evidence" value="ECO:0007669"/>
    <property type="project" value="UniProtKB-KW"/>
</dbReference>
<organism evidence="4 5">
    <name type="scientific">Caerostris darwini</name>
    <dbReference type="NCBI Taxonomy" id="1538125"/>
    <lineage>
        <taxon>Eukaryota</taxon>
        <taxon>Metazoa</taxon>
        <taxon>Ecdysozoa</taxon>
        <taxon>Arthropoda</taxon>
        <taxon>Chelicerata</taxon>
        <taxon>Arachnida</taxon>
        <taxon>Araneae</taxon>
        <taxon>Araneomorphae</taxon>
        <taxon>Entelegynae</taxon>
        <taxon>Araneoidea</taxon>
        <taxon>Araneidae</taxon>
        <taxon>Caerostris</taxon>
    </lineage>
</organism>
<keyword evidence="2" id="KW-0645">Protease</keyword>
<dbReference type="GO" id="GO:0046872">
    <property type="term" value="F:metal ion binding"/>
    <property type="evidence" value="ECO:0007669"/>
    <property type="project" value="UniProtKB-KW"/>
</dbReference>
<keyword evidence="5" id="KW-1185">Reference proteome</keyword>
<dbReference type="EMBL" id="BPLQ01011435">
    <property type="protein sequence ID" value="GIY57870.1"/>
    <property type="molecule type" value="Genomic_DNA"/>
</dbReference>
<evidence type="ECO:0000259" key="3">
    <source>
        <dbReference type="PROSITE" id="PS51864"/>
    </source>
</evidence>
<protein>
    <recommendedName>
        <fullName evidence="2">Metalloendopeptidase</fullName>
        <ecNumber evidence="2">3.4.24.-</ecNumber>
    </recommendedName>
</protein>
<dbReference type="InterPro" id="IPR001506">
    <property type="entry name" value="Peptidase_M12A"/>
</dbReference>
<dbReference type="SUPFAM" id="SSF55486">
    <property type="entry name" value="Metalloproteases ('zincins'), catalytic domain"/>
    <property type="match status" value="1"/>
</dbReference>
<dbReference type="AlphaFoldDB" id="A0AAV4UK25"/>
<keyword evidence="2" id="KW-0482">Metalloprotease</keyword>
<dbReference type="Pfam" id="PF01400">
    <property type="entry name" value="Astacin"/>
    <property type="match status" value="1"/>
</dbReference>
<dbReference type="PANTHER" id="PTHR10127:SF883">
    <property type="entry name" value="ZINC METALLOPROTEINASE NAS-8"/>
    <property type="match status" value="1"/>
</dbReference>
<evidence type="ECO:0000313" key="5">
    <source>
        <dbReference type="Proteomes" id="UP001054837"/>
    </source>
</evidence>
<evidence type="ECO:0000313" key="4">
    <source>
        <dbReference type="EMBL" id="GIY57870.1"/>
    </source>
</evidence>
<keyword evidence="2" id="KW-0862">Zinc</keyword>
<reference evidence="4 5" key="1">
    <citation type="submission" date="2021-06" db="EMBL/GenBank/DDBJ databases">
        <title>Caerostris darwini draft genome.</title>
        <authorList>
            <person name="Kono N."/>
            <person name="Arakawa K."/>
        </authorList>
    </citation>
    <scope>NUCLEOTIDE SEQUENCE [LARGE SCALE GENOMIC DNA]</scope>
</reference>
<proteinExistence type="predicted"/>
<comment type="cofactor">
    <cofactor evidence="2">
        <name>Zn(2+)</name>
        <dbReference type="ChEBI" id="CHEBI:29105"/>
    </cofactor>
    <text evidence="2">Binds 1 zinc ion per subunit.</text>
</comment>
<keyword evidence="2" id="KW-0378">Hydrolase</keyword>
<name>A0AAV4UK25_9ARAC</name>
<feature type="domain" description="Peptidase M12A" evidence="3">
    <location>
        <begin position="26"/>
        <end position="103"/>
    </location>
</feature>
<dbReference type="PROSITE" id="PS51864">
    <property type="entry name" value="ASTACIN"/>
    <property type="match status" value="1"/>
</dbReference>
<comment type="caution">
    <text evidence="1">Lacks conserved residue(s) required for the propagation of feature annotation.</text>
</comment>
<evidence type="ECO:0000256" key="2">
    <source>
        <dbReference type="RuleBase" id="RU361183"/>
    </source>
</evidence>
<dbReference type="EC" id="3.4.24.-" evidence="2"/>
<dbReference type="GO" id="GO:0004222">
    <property type="term" value="F:metalloendopeptidase activity"/>
    <property type="evidence" value="ECO:0007669"/>
    <property type="project" value="UniProtKB-UniRule"/>
</dbReference>
<dbReference type="Proteomes" id="UP001054837">
    <property type="component" value="Unassembled WGS sequence"/>
</dbReference>
<comment type="caution">
    <text evidence="4">The sequence shown here is derived from an EMBL/GenBank/DDBJ whole genome shotgun (WGS) entry which is preliminary data.</text>
</comment>